<dbReference type="GO" id="GO:0004519">
    <property type="term" value="F:endonuclease activity"/>
    <property type="evidence" value="ECO:0007669"/>
    <property type="project" value="UniProtKB-KW"/>
</dbReference>
<evidence type="ECO:0000256" key="5">
    <source>
        <dbReference type="ARBA" id="ARBA00022801"/>
    </source>
</evidence>
<proteinExistence type="predicted"/>
<dbReference type="Pfam" id="PF17917">
    <property type="entry name" value="RT_RNaseH"/>
    <property type="match status" value="1"/>
</dbReference>
<dbReference type="OrthoDB" id="4869960at2759"/>
<comment type="caution">
    <text evidence="10">The sequence shown here is derived from an EMBL/GenBank/DDBJ whole genome shotgun (WGS) entry which is preliminary data.</text>
</comment>
<keyword evidence="5" id="KW-0378">Hydrolase</keyword>
<feature type="compositionally biased region" description="Polar residues" evidence="8">
    <location>
        <begin position="487"/>
        <end position="496"/>
    </location>
</feature>
<feature type="compositionally biased region" description="Low complexity" evidence="8">
    <location>
        <begin position="1086"/>
        <end position="1101"/>
    </location>
</feature>
<dbReference type="Gene3D" id="3.30.420.10">
    <property type="entry name" value="Ribonuclease H-like superfamily/Ribonuclease H"/>
    <property type="match status" value="1"/>
</dbReference>
<dbReference type="SUPFAM" id="SSF53098">
    <property type="entry name" value="Ribonuclease H-like"/>
    <property type="match status" value="1"/>
</dbReference>
<feature type="coiled-coil region" evidence="7">
    <location>
        <begin position="212"/>
        <end position="239"/>
    </location>
</feature>
<dbReference type="PANTHER" id="PTHR37984">
    <property type="entry name" value="PROTEIN CBG26694"/>
    <property type="match status" value="1"/>
</dbReference>
<dbReference type="InterPro" id="IPR050951">
    <property type="entry name" value="Retrovirus_Pol_polyprotein"/>
</dbReference>
<evidence type="ECO:0000259" key="9">
    <source>
        <dbReference type="PROSITE" id="PS50994"/>
    </source>
</evidence>
<feature type="domain" description="Integrase catalytic" evidence="9">
    <location>
        <begin position="730"/>
        <end position="894"/>
    </location>
</feature>
<evidence type="ECO:0000256" key="4">
    <source>
        <dbReference type="ARBA" id="ARBA00022759"/>
    </source>
</evidence>
<dbReference type="PROSITE" id="PS50994">
    <property type="entry name" value="INTEGRASE"/>
    <property type="match status" value="1"/>
</dbReference>
<dbReference type="InterPro" id="IPR041373">
    <property type="entry name" value="RT_RNaseH"/>
</dbReference>
<keyword evidence="6" id="KW-0695">RNA-directed DNA polymerase</keyword>
<gene>
    <name evidence="10" type="ORF">CBR_g52207</name>
</gene>
<dbReference type="EMBL" id="BFEA01000894">
    <property type="protein sequence ID" value="GBG91321.1"/>
    <property type="molecule type" value="Genomic_DNA"/>
</dbReference>
<keyword evidence="1" id="KW-0808">Transferase</keyword>
<keyword evidence="7" id="KW-0175">Coiled coil</keyword>
<evidence type="ECO:0000313" key="11">
    <source>
        <dbReference type="Proteomes" id="UP000265515"/>
    </source>
</evidence>
<dbReference type="GO" id="GO:0015074">
    <property type="term" value="P:DNA integration"/>
    <property type="evidence" value="ECO:0007669"/>
    <property type="project" value="InterPro"/>
</dbReference>
<dbReference type="PANTHER" id="PTHR37984:SF5">
    <property type="entry name" value="PROTEIN NYNRIN-LIKE"/>
    <property type="match status" value="1"/>
</dbReference>
<dbReference type="GO" id="GO:0003964">
    <property type="term" value="F:RNA-directed DNA polymerase activity"/>
    <property type="evidence" value="ECO:0007669"/>
    <property type="project" value="UniProtKB-KW"/>
</dbReference>
<evidence type="ECO:0000256" key="6">
    <source>
        <dbReference type="ARBA" id="ARBA00022918"/>
    </source>
</evidence>
<keyword evidence="11" id="KW-1185">Reference proteome</keyword>
<reference evidence="10 11" key="1">
    <citation type="journal article" date="2018" name="Cell">
        <title>The Chara Genome: Secondary Complexity and Implications for Plant Terrestrialization.</title>
        <authorList>
            <person name="Nishiyama T."/>
            <person name="Sakayama H."/>
            <person name="Vries J.D."/>
            <person name="Buschmann H."/>
            <person name="Saint-Marcoux D."/>
            <person name="Ullrich K.K."/>
            <person name="Haas F.B."/>
            <person name="Vanderstraeten L."/>
            <person name="Becker D."/>
            <person name="Lang D."/>
            <person name="Vosolsobe S."/>
            <person name="Rombauts S."/>
            <person name="Wilhelmsson P.K.I."/>
            <person name="Janitza P."/>
            <person name="Kern R."/>
            <person name="Heyl A."/>
            <person name="Rumpler F."/>
            <person name="Villalobos L.I.A.C."/>
            <person name="Clay J.M."/>
            <person name="Skokan R."/>
            <person name="Toyoda A."/>
            <person name="Suzuki Y."/>
            <person name="Kagoshima H."/>
            <person name="Schijlen E."/>
            <person name="Tajeshwar N."/>
            <person name="Catarino B."/>
            <person name="Hetherington A.J."/>
            <person name="Saltykova A."/>
            <person name="Bonnot C."/>
            <person name="Breuninger H."/>
            <person name="Symeonidi A."/>
            <person name="Radhakrishnan G.V."/>
            <person name="Van Nieuwerburgh F."/>
            <person name="Deforce D."/>
            <person name="Chang C."/>
            <person name="Karol K.G."/>
            <person name="Hedrich R."/>
            <person name="Ulvskov P."/>
            <person name="Glockner G."/>
            <person name="Delwiche C.F."/>
            <person name="Petrasek J."/>
            <person name="Van de Peer Y."/>
            <person name="Friml J."/>
            <person name="Beilby M."/>
            <person name="Dolan L."/>
            <person name="Kohara Y."/>
            <person name="Sugano S."/>
            <person name="Fujiyama A."/>
            <person name="Delaux P.-M."/>
            <person name="Quint M."/>
            <person name="TheiBen G."/>
            <person name="Hagemann M."/>
            <person name="Harholt J."/>
            <person name="Dunand C."/>
            <person name="Zachgo S."/>
            <person name="Langdale J."/>
            <person name="Maumus F."/>
            <person name="Straeten D.V.D."/>
            <person name="Gould S.B."/>
            <person name="Rensing S.A."/>
        </authorList>
    </citation>
    <scope>NUCLEOTIDE SEQUENCE [LARGE SCALE GENOMIC DNA]</scope>
    <source>
        <strain evidence="10 11">S276</strain>
    </source>
</reference>
<evidence type="ECO:0000256" key="3">
    <source>
        <dbReference type="ARBA" id="ARBA00022722"/>
    </source>
</evidence>
<dbReference type="InterPro" id="IPR001584">
    <property type="entry name" value="Integrase_cat-core"/>
</dbReference>
<accession>A0A388M9R7</accession>
<evidence type="ECO:0000313" key="10">
    <source>
        <dbReference type="EMBL" id="GBG91321.1"/>
    </source>
</evidence>
<protein>
    <recommendedName>
        <fullName evidence="9">Integrase catalytic domain-containing protein</fullName>
    </recommendedName>
</protein>
<organism evidence="10 11">
    <name type="scientific">Chara braunii</name>
    <name type="common">Braun's stonewort</name>
    <dbReference type="NCBI Taxonomy" id="69332"/>
    <lineage>
        <taxon>Eukaryota</taxon>
        <taxon>Viridiplantae</taxon>
        <taxon>Streptophyta</taxon>
        <taxon>Charophyceae</taxon>
        <taxon>Charales</taxon>
        <taxon>Characeae</taxon>
        <taxon>Chara</taxon>
    </lineage>
</organism>
<feature type="coiled-coil region" evidence="7">
    <location>
        <begin position="102"/>
        <end position="134"/>
    </location>
</feature>
<dbReference type="GO" id="GO:0016787">
    <property type="term" value="F:hydrolase activity"/>
    <property type="evidence" value="ECO:0007669"/>
    <property type="project" value="UniProtKB-KW"/>
</dbReference>
<dbReference type="CDD" id="cd09274">
    <property type="entry name" value="RNase_HI_RT_Ty3"/>
    <property type="match status" value="1"/>
</dbReference>
<sequence length="1487" mass="166998">MLQNLVDTRCQGIKACCQLIDLAVDGRALILYSENPLIPVRKVEEGNPHVVWSASEDGTLRQHDLREGSECTSGASGHEDCRSVLASLTRPYEARLAAIIAESKQRAEAAAAARKKREAEAERLRLLAEEQRQKHAAAAAKAADEEPERRREVIFREEGALHAQAKDWQREAESGESVDYGSKVSHLLNRVTDLLATCIAQQEDIHSLDHTNKALQQSVDQMLKHIQQLEQQVDTANTSVGPSDLVDRVNVLEIDVGTLKTGAQQLQQQVSAAAGPSATTRETIAKFDGLPIFCGASKTDPIQWWRQFELKLDIHHVIDANRHAYLYSRWGGACQAWLDNMLSAHACTVTELHKYITWEDLTTAWKKRFQVEPPEHQAMDKLLTFSQNSMPSGDWISEFQRLASTPKLPMNFDDIKLYFIKRSCPALQNALTQVAENLNTSEELFNKAAQIIVTHLAARNMGHSSTAGQGMNQHRSKVVVVAAATASDPSTSNEAATSDEGDRFAAAQNGGRPAKGRGRGKTKTNTTSSFGPGQAAQEQGHWTAYGLTEHGYRVRTLWCNSSAHETASCPTKAKGIADIRPEMPTRVTTNASGYDIGAVLEQHDGVDWHPVVYFSKEVSAVHSIDDARKKELLAFVHALKRWRHFLLGRRQFRWVTDNNPLVFYKSQDTINSTIARWMAFIDQFDFFADHMPGKSNRFVDALSRRPDHCTVVYSTFEIEDDLRDSFIRGYQADPEFCDKEAIAMDITGPFPKHKTGVDGILTVVDRLTKFAMFLSCRYHAKAPELAEVLYAGWIRTKGYPNEIVCDCDTRFMSDFWLALIKRWGSSLKPSSARHPQTDGQTERAHQTTQVLLRTLIRPDQKDWVERLPDVELAYNSSIHPAIGMSPFEFEHGSPVNSSLDTIIPRAAESDDHLLFIRRMQELLIKACDQMAKTQQRMRQQANRQRLPCPFRVGNLVWVSAAEFSLEQDISHKLLPKWMGPWPIVAPAADAPEGPSFIIQVPAHLPVNPVFHCSKLALSTRHRNLTTFLGDNRKTHPRWTVSKRLATSYRSHVPRQQCHVTVPRHSARSAVPRHSATSAVPRQQCHDSSATSDSATSAVTSDTVPRQQYHLALIAAEEQRQLAAKAAQLQADEAAAAEKLRLQAEAGADTQARCKEAQDMLQRHEATSIDRLKFWHFQPNGDNPTPEEKHKEFLSKLVTRLLYACNYQRSELERQYRDLTQQHQELATVRRTVQSHEDATRALNARLLDLEQAVPGPSAGASSSAPSSHQLEECVDHILAMLGDISTFAAPSTISTQLHTLKTEVQQLQSTNADGNQKMPTFQLEKFDDYTQQDPTLWWEAFTTQLRILPVAKHKYIGALFVNLEGGCQTWLTHLATSHGVDVPDLKDKITWEELTRLWKKQVIVDDAPALAINRLFAMSQGNTTTRDWLTEWQKIAAVPNLNLPFEHLRREFYNRSCAALSQALGDHEQYSTFAEIIDKAREIIKTN</sequence>
<evidence type="ECO:0000256" key="2">
    <source>
        <dbReference type="ARBA" id="ARBA00022695"/>
    </source>
</evidence>
<evidence type="ECO:0000256" key="1">
    <source>
        <dbReference type="ARBA" id="ARBA00022679"/>
    </source>
</evidence>
<dbReference type="InterPro" id="IPR012337">
    <property type="entry name" value="RNaseH-like_sf"/>
</dbReference>
<dbReference type="InterPro" id="IPR036397">
    <property type="entry name" value="RNaseH_sf"/>
</dbReference>
<dbReference type="SUPFAM" id="SSF56672">
    <property type="entry name" value="DNA/RNA polymerases"/>
    <property type="match status" value="1"/>
</dbReference>
<feature type="non-terminal residue" evidence="10">
    <location>
        <position position="1487"/>
    </location>
</feature>
<dbReference type="Proteomes" id="UP000265515">
    <property type="component" value="Unassembled WGS sequence"/>
</dbReference>
<dbReference type="GO" id="GO:0003676">
    <property type="term" value="F:nucleic acid binding"/>
    <property type="evidence" value="ECO:0007669"/>
    <property type="project" value="InterPro"/>
</dbReference>
<keyword evidence="3" id="KW-0540">Nuclease</keyword>
<dbReference type="InterPro" id="IPR043502">
    <property type="entry name" value="DNA/RNA_pol_sf"/>
</dbReference>
<keyword evidence="4" id="KW-0255">Endonuclease</keyword>
<feature type="region of interest" description="Disordered" evidence="8">
    <location>
        <begin position="1060"/>
        <end position="1101"/>
    </location>
</feature>
<feature type="coiled-coil region" evidence="7">
    <location>
        <begin position="1208"/>
        <end position="1252"/>
    </location>
</feature>
<dbReference type="Gramene" id="GBG91321">
    <property type="protein sequence ID" value="GBG91321"/>
    <property type="gene ID" value="CBR_g52207"/>
</dbReference>
<evidence type="ECO:0000256" key="7">
    <source>
        <dbReference type="SAM" id="Coils"/>
    </source>
</evidence>
<feature type="region of interest" description="Disordered" evidence="8">
    <location>
        <begin position="483"/>
        <end position="537"/>
    </location>
</feature>
<name>A0A388M9R7_CHABU</name>
<evidence type="ECO:0000256" key="8">
    <source>
        <dbReference type="SAM" id="MobiDB-lite"/>
    </source>
</evidence>
<keyword evidence="2" id="KW-0548">Nucleotidyltransferase</keyword>